<comment type="caution">
    <text evidence="1">The sequence shown here is derived from an EMBL/GenBank/DDBJ whole genome shotgun (WGS) entry which is preliminary data.</text>
</comment>
<proteinExistence type="predicted"/>
<name>A0A0B0MQ47_GOSAR</name>
<dbReference type="Proteomes" id="UP000032142">
    <property type="component" value="Unassembled WGS sequence"/>
</dbReference>
<dbReference type="AlphaFoldDB" id="A0A0B0MQ47"/>
<gene>
    <name evidence="1" type="ORF">F383_39152</name>
</gene>
<dbReference type="EMBL" id="JRRC01168924">
    <property type="protein sequence ID" value="KHG01071.1"/>
    <property type="molecule type" value="Genomic_DNA"/>
</dbReference>
<keyword evidence="2" id="KW-1185">Reference proteome</keyword>
<accession>A0A0B0MQ47</accession>
<sequence length="30" mass="3407">MSKSHIDANVLDVVLHVNIYRKSSVMTYVS</sequence>
<reference evidence="2" key="1">
    <citation type="submission" date="2014-09" db="EMBL/GenBank/DDBJ databases">
        <authorList>
            <person name="Mudge J."/>
            <person name="Ramaraj T."/>
            <person name="Lindquist I.E."/>
            <person name="Bharti A.K."/>
            <person name="Sundararajan A."/>
            <person name="Cameron C.T."/>
            <person name="Woodward J.E."/>
            <person name="May G.D."/>
            <person name="Brubaker C."/>
            <person name="Broadhvest J."/>
            <person name="Wilkins T.A."/>
        </authorList>
    </citation>
    <scope>NUCLEOTIDE SEQUENCE</scope>
    <source>
        <strain evidence="2">cv. AKA8401</strain>
    </source>
</reference>
<protein>
    <submittedName>
        <fullName evidence="1">Uncharacterized protein</fullName>
    </submittedName>
</protein>
<evidence type="ECO:0000313" key="1">
    <source>
        <dbReference type="EMBL" id="KHG01071.1"/>
    </source>
</evidence>
<organism evidence="1 2">
    <name type="scientific">Gossypium arboreum</name>
    <name type="common">Tree cotton</name>
    <name type="synonym">Gossypium nanking</name>
    <dbReference type="NCBI Taxonomy" id="29729"/>
    <lineage>
        <taxon>Eukaryota</taxon>
        <taxon>Viridiplantae</taxon>
        <taxon>Streptophyta</taxon>
        <taxon>Embryophyta</taxon>
        <taxon>Tracheophyta</taxon>
        <taxon>Spermatophyta</taxon>
        <taxon>Magnoliopsida</taxon>
        <taxon>eudicotyledons</taxon>
        <taxon>Gunneridae</taxon>
        <taxon>Pentapetalae</taxon>
        <taxon>rosids</taxon>
        <taxon>malvids</taxon>
        <taxon>Malvales</taxon>
        <taxon>Malvaceae</taxon>
        <taxon>Malvoideae</taxon>
        <taxon>Gossypium</taxon>
    </lineage>
</organism>
<evidence type="ECO:0000313" key="2">
    <source>
        <dbReference type="Proteomes" id="UP000032142"/>
    </source>
</evidence>